<gene>
    <name evidence="1" type="ORF">AM402_16000</name>
</gene>
<sequence>MGQPIKLRIFIEKSLKNPSTIKTELSRGGIEYRLPNRQGVRYNADGSFSGYLDPKRGNNS</sequence>
<proteinExistence type="predicted"/>
<evidence type="ECO:0000313" key="2">
    <source>
        <dbReference type="Proteomes" id="UP000195540"/>
    </source>
</evidence>
<dbReference type="Proteomes" id="UP000195540">
    <property type="component" value="Chromosome"/>
</dbReference>
<dbReference type="EMBL" id="CP021694">
    <property type="protein sequence ID" value="ARX35594.1"/>
    <property type="molecule type" value="Genomic_DNA"/>
</dbReference>
<protein>
    <submittedName>
        <fullName evidence="1">Uncharacterized protein</fullName>
    </submittedName>
</protein>
<reference evidence="1 2" key="1">
    <citation type="submission" date="2017-05" db="EMBL/GenBank/DDBJ databases">
        <title>Whole genome sequencing of Proteus mirabilis AR_0155.</title>
        <authorList>
            <person name="Conlan S."/>
            <person name="Thomas P.J."/>
            <person name="Mullikin J."/>
            <person name="Frank K.M."/>
            <person name="Segre J.A."/>
        </authorList>
    </citation>
    <scope>NUCLEOTIDE SEQUENCE [LARGE SCALE GENOMIC DNA]</scope>
    <source>
        <strain evidence="1 2">AR_0155</strain>
    </source>
</reference>
<name>A0AAN1EW71_PROMI</name>
<dbReference type="AlphaFoldDB" id="A0AAN1EW71"/>
<accession>A0AAN1EW71</accession>
<evidence type="ECO:0000313" key="1">
    <source>
        <dbReference type="EMBL" id="ARX35594.1"/>
    </source>
</evidence>
<organism evidence="1 2">
    <name type="scientific">Proteus mirabilis</name>
    <dbReference type="NCBI Taxonomy" id="584"/>
    <lineage>
        <taxon>Bacteria</taxon>
        <taxon>Pseudomonadati</taxon>
        <taxon>Pseudomonadota</taxon>
        <taxon>Gammaproteobacteria</taxon>
        <taxon>Enterobacterales</taxon>
        <taxon>Morganellaceae</taxon>
        <taxon>Proteus</taxon>
    </lineage>
</organism>